<dbReference type="EMBL" id="JAYWIO010000001">
    <property type="protein sequence ID" value="KAK7290052.1"/>
    <property type="molecule type" value="Genomic_DNA"/>
</dbReference>
<evidence type="ECO:0000313" key="2">
    <source>
        <dbReference type="Proteomes" id="UP001372338"/>
    </source>
</evidence>
<keyword evidence="2" id="KW-1185">Reference proteome</keyword>
<dbReference type="AlphaFoldDB" id="A0AAN9J0R8"/>
<proteinExistence type="predicted"/>
<comment type="caution">
    <text evidence="1">The sequence shown here is derived from an EMBL/GenBank/DDBJ whole genome shotgun (WGS) entry which is preliminary data.</text>
</comment>
<organism evidence="1 2">
    <name type="scientific">Crotalaria pallida</name>
    <name type="common">Smooth rattlebox</name>
    <name type="synonym">Crotalaria striata</name>
    <dbReference type="NCBI Taxonomy" id="3830"/>
    <lineage>
        <taxon>Eukaryota</taxon>
        <taxon>Viridiplantae</taxon>
        <taxon>Streptophyta</taxon>
        <taxon>Embryophyta</taxon>
        <taxon>Tracheophyta</taxon>
        <taxon>Spermatophyta</taxon>
        <taxon>Magnoliopsida</taxon>
        <taxon>eudicotyledons</taxon>
        <taxon>Gunneridae</taxon>
        <taxon>Pentapetalae</taxon>
        <taxon>rosids</taxon>
        <taxon>fabids</taxon>
        <taxon>Fabales</taxon>
        <taxon>Fabaceae</taxon>
        <taxon>Papilionoideae</taxon>
        <taxon>50 kb inversion clade</taxon>
        <taxon>genistoids sensu lato</taxon>
        <taxon>core genistoids</taxon>
        <taxon>Crotalarieae</taxon>
        <taxon>Crotalaria</taxon>
    </lineage>
</organism>
<gene>
    <name evidence="1" type="ORF">RIF29_04183</name>
</gene>
<dbReference type="Proteomes" id="UP001372338">
    <property type="component" value="Unassembled WGS sequence"/>
</dbReference>
<protein>
    <submittedName>
        <fullName evidence="1">Uncharacterized protein</fullName>
    </submittedName>
</protein>
<name>A0AAN9J0R8_CROPI</name>
<evidence type="ECO:0000313" key="1">
    <source>
        <dbReference type="EMBL" id="KAK7290052.1"/>
    </source>
</evidence>
<sequence length="359" mass="40508">MKVSFVHFKNANDLGALERQLDNLWLGERKIWVNISKFEKREKVVTQPIVAMRHEVGKSNKASHVVVNGDNKLPHMPQANSWAWHPKFFDNESRPVSNVDVVFNVKEDDLWLKARGSFVGMHPSNRNLKRFDIAFAKIKCHSYSALVRKELKGWMVANWISMSNHDTEETYESYVEASNLEEGALFTDNLNINDLSLENNELHLNLSMILSGNRIGNSPKIDDKKDENLIDLNVMDFKGEELVDSTFANGALINGPLSVNDIRFGIDGRISPLEVIKDDGILGRGNFIKTPEDIMKEAFAIGAPNSEEVVLVKTNEVDNIVEVSKLLGLALDDPKVKKVLIDMECRDAKEKEGRKQLGL</sequence>
<reference evidence="1 2" key="1">
    <citation type="submission" date="2024-01" db="EMBL/GenBank/DDBJ databases">
        <title>The genomes of 5 underutilized Papilionoideae crops provide insights into root nodulation and disease resistanc.</title>
        <authorList>
            <person name="Yuan L."/>
        </authorList>
    </citation>
    <scope>NUCLEOTIDE SEQUENCE [LARGE SCALE GENOMIC DNA]</scope>
    <source>
        <strain evidence="1">ZHUSHIDOU_FW_LH</strain>
        <tissue evidence="1">Leaf</tissue>
    </source>
</reference>
<accession>A0AAN9J0R8</accession>